<dbReference type="AlphaFoldDB" id="A0A7X9SDG9"/>
<gene>
    <name evidence="1" type="ORF">HF841_14475</name>
</gene>
<sequence length="456" mass="53343">MEIDLLLKNICEKETGHQIYNINIKGIPLYNFIRQDLRTKYLKLHGVKCMDLASAIDIRKTLISAFMSICHVSKLLFFPRCRSNVFIAFSRIDRIGSYYCDKFTDPFIDYSNIGSDYIIFEHGRRGVHSRPRLHGNHIIYSDIITITARLISILLSPFFKYKYKVELTLLFSSLYSIYGKEIINEKQIARSLLSSLLSTKQYKFLFGKIRARRIFAPVRPVEEFVAARQLNMRCYEMQHGITYGETVIYSGYSEKMITPDFFLAFGDNDPKNVYGIEEDKIFNVGWPFSEYNVGFTYTHECNKKDVLVISEPEVSEAIISAVLKLAKVNPENRFYIRPHPHENYNEDQIRKIHSLPNITVQDNKINISVVLQSFENIIGENSTALYEALSLNRKVGKLFFEGLHPIYLNSNDKKSFWEIYSFEDFTNFLKESNTYIPKRNIYSRFNKDLFNRLVQE</sequence>
<dbReference type="EMBL" id="JABAGL010000020">
    <property type="protein sequence ID" value="NME87210.1"/>
    <property type="molecule type" value="Genomic_DNA"/>
</dbReference>
<comment type="caution">
    <text evidence="1">The sequence shown here is derived from an EMBL/GenBank/DDBJ whole genome shotgun (WGS) entry which is preliminary data.</text>
</comment>
<dbReference type="Proteomes" id="UP000520291">
    <property type="component" value="Unassembled WGS sequence"/>
</dbReference>
<evidence type="ECO:0000313" key="1">
    <source>
        <dbReference type="EMBL" id="NME87210.1"/>
    </source>
</evidence>
<organism evidence="1 2">
    <name type="scientific">Bacteroides eggerthii</name>
    <dbReference type="NCBI Taxonomy" id="28111"/>
    <lineage>
        <taxon>Bacteria</taxon>
        <taxon>Pseudomonadati</taxon>
        <taxon>Bacteroidota</taxon>
        <taxon>Bacteroidia</taxon>
        <taxon>Bacteroidales</taxon>
        <taxon>Bacteroidaceae</taxon>
        <taxon>Bacteroides</taxon>
    </lineage>
</organism>
<evidence type="ECO:0000313" key="2">
    <source>
        <dbReference type="Proteomes" id="UP000520291"/>
    </source>
</evidence>
<name>A0A7X9SDG9_9BACE</name>
<reference evidence="1 2" key="1">
    <citation type="submission" date="2020-04" db="EMBL/GenBank/DDBJ databases">
        <authorList>
            <person name="Hitch T.C.A."/>
            <person name="Wylensek D."/>
            <person name="Clavel T."/>
        </authorList>
    </citation>
    <scope>NUCLEOTIDE SEQUENCE [LARGE SCALE GENOMIC DNA]</scope>
    <source>
        <strain evidence="1 2">WCA3-601-WT-5E</strain>
    </source>
</reference>
<dbReference type="RefSeq" id="WP_168947975.1">
    <property type="nucleotide sequence ID" value="NZ_JABAGL010000020.1"/>
</dbReference>
<protein>
    <submittedName>
        <fullName evidence="1">Uncharacterized protein</fullName>
    </submittedName>
</protein>
<proteinExistence type="predicted"/>
<accession>A0A7X9SDG9</accession>
<dbReference type="SUPFAM" id="SSF53756">
    <property type="entry name" value="UDP-Glycosyltransferase/glycogen phosphorylase"/>
    <property type="match status" value="1"/>
</dbReference>